<dbReference type="InterPro" id="IPR001752">
    <property type="entry name" value="Kinesin_motor_dom"/>
</dbReference>
<dbReference type="GO" id="GO:0008017">
    <property type="term" value="F:microtubule binding"/>
    <property type="evidence" value="ECO:0007669"/>
    <property type="project" value="InterPro"/>
</dbReference>
<feature type="compositionally biased region" description="Basic and acidic residues" evidence="9">
    <location>
        <begin position="8"/>
        <end position="17"/>
    </location>
</feature>
<proteinExistence type="inferred from homology"/>
<dbReference type="InterPro" id="IPR036872">
    <property type="entry name" value="CH_dom_sf"/>
</dbReference>
<comment type="caution">
    <text evidence="12">The sequence shown here is derived from an EMBL/GenBank/DDBJ whole genome shotgun (WGS) entry which is preliminary data.</text>
</comment>
<dbReference type="InterPro" id="IPR001715">
    <property type="entry name" value="CH_dom"/>
</dbReference>
<evidence type="ECO:0000256" key="8">
    <source>
        <dbReference type="SAM" id="Coils"/>
    </source>
</evidence>
<accession>A0A978VEG0</accession>
<dbReference type="SMART" id="SM00129">
    <property type="entry name" value="KISc"/>
    <property type="match status" value="1"/>
</dbReference>
<dbReference type="GO" id="GO:0005524">
    <property type="term" value="F:ATP binding"/>
    <property type="evidence" value="ECO:0007669"/>
    <property type="project" value="UniProtKB-UniRule"/>
</dbReference>
<sequence>MKSSSTNDKNEYSRLDNSKMAGNGDISEQTMHNNGEVAGKRMLVSSIYSHLSLYYCMSNTVLANIHSQISPGKQRRILVEWLNSTVPNLKLPTNASDEDLRARLTGGPILCRLLNKLKPGSVNEVGDFDHSSMSGSENVTRFLEAMDELQMPKFEQSDLEKGSMKTVIDCLLTLKSQFTSSVTGDNNSLTYSIDKSESPHGDASPRGHYSPLTGEERRKVLSESKFQRPLRSPIMSEPSAAAMHHVGHKFHEVFQLRQGRYADLPAAKLSEMMKSNSLDNAPTQSLLSVVNGILDESVDRNNGEIPHRVACLLRKVVQEIERRISAQAEHLRTQNNLFKAREEKYQSRIRVLGALASGTSEESEIVMDRLQQMKNEKANLEEKKKTEDEDVIRLMKEKDQSTLEISALKQELEINKKAYELRCLEMENKAKSAKMEVEERVKELETTKKTYEMRFLEMENQAKSSKGEVEQRLLEELETTKQMYEMRYLEMENKLRSAKEEVEQRLLKELETTKKTYEMSYLEMENKAKSARGEVEKRLKELETTEKTYEMRYLEMENKDRSAKAEVEERLKELEHFLAESRNKVKELEASSELKFHRWNKKEQSCQSCLDFQLGALQEFRFSSEAIKQEILKANRIYTDDFNRLGMKFQALANAAENYHVLLAENRKLFNEIQELKGNIRVYCRIRPFFPGQRERRTIVDYIGENGELVIANPTKQGKEGNRLFKFNKVYGPAATQAEVYSDTQPLIQSVLDGYNVCIFAYGQTGSGKTYTMTGPNAATEEKWGVNYRALNDLFFISQKRGSSISYEIGVQMVEIYNEQVRDLLSISFVSLDLHTLGILTHSQPNGLAVPDATMLPVKSTSDVIELMDTGLKNRAVGATALNERSSRSHSVVTIHVRGTDLKRGVALIGNLHLVDLAGSERVDRSEVVGDRLKEAQHINKSLSALGDVIFALSQKSPHVPYRNSKLTQVLQSSLGGQAKTLMFVQLNPDAISFSESLSTLKFAERVSGVELGAARSSKEGRDVRELMEQVALLKNTIAKKDEEIERLQLLKDLKNVYPGVDGGEKRVTSSLRYGSSSPSRDSVGGTPEQGRKPSGGTGLGRTEKSASDPEISGYSSDKHSEADSQQSSEDVKNQNDDIHQSKVARGDNIGQNIHADDEILGFGDGDYEERLSDLSDSGISVGTETDGSVENVILNDGAKSDNLDRTKKTLSKISRPSQRPGLTASTTASASKGSPKVVSSGMKRTSSANSLKPPSRRWQ</sequence>
<evidence type="ECO:0000256" key="1">
    <source>
        <dbReference type="ARBA" id="ARBA00010899"/>
    </source>
</evidence>
<evidence type="ECO:0000259" key="11">
    <source>
        <dbReference type="PROSITE" id="PS50067"/>
    </source>
</evidence>
<feature type="compositionally biased region" description="Low complexity" evidence="9">
    <location>
        <begin position="1070"/>
        <end position="1083"/>
    </location>
</feature>
<dbReference type="Gene3D" id="1.10.418.10">
    <property type="entry name" value="Calponin-like domain"/>
    <property type="match status" value="1"/>
</dbReference>
<feature type="coiled-coil region" evidence="8">
    <location>
        <begin position="363"/>
        <end position="591"/>
    </location>
</feature>
<dbReference type="InterPro" id="IPR027640">
    <property type="entry name" value="Kinesin-like_fam"/>
</dbReference>
<evidence type="ECO:0000256" key="4">
    <source>
        <dbReference type="ARBA" id="ARBA00022840"/>
    </source>
</evidence>
<protein>
    <recommendedName>
        <fullName evidence="14">Kinesin-like protein KIN-14P</fullName>
    </recommendedName>
</protein>
<evidence type="ECO:0000256" key="7">
    <source>
        <dbReference type="PROSITE-ProRule" id="PRU00283"/>
    </source>
</evidence>
<dbReference type="Pfam" id="PF00307">
    <property type="entry name" value="CH"/>
    <property type="match status" value="1"/>
</dbReference>
<feature type="compositionally biased region" description="Polar residues" evidence="9">
    <location>
        <begin position="1175"/>
        <end position="1189"/>
    </location>
</feature>
<evidence type="ECO:0000313" key="13">
    <source>
        <dbReference type="Proteomes" id="UP000813462"/>
    </source>
</evidence>
<feature type="binding site" evidence="7">
    <location>
        <begin position="763"/>
        <end position="770"/>
    </location>
    <ligand>
        <name>ATP</name>
        <dbReference type="ChEBI" id="CHEBI:30616"/>
    </ligand>
</feature>
<feature type="compositionally biased region" description="Polar residues" evidence="9">
    <location>
        <begin position="1243"/>
        <end position="1253"/>
    </location>
</feature>
<evidence type="ECO:0000256" key="9">
    <source>
        <dbReference type="SAM" id="MobiDB-lite"/>
    </source>
</evidence>
<evidence type="ECO:0000259" key="10">
    <source>
        <dbReference type="PROSITE" id="PS50021"/>
    </source>
</evidence>
<dbReference type="Pfam" id="PF00225">
    <property type="entry name" value="Kinesin"/>
    <property type="match status" value="1"/>
</dbReference>
<dbReference type="SUPFAM" id="SSF47576">
    <property type="entry name" value="Calponin-homology domain, CH-domain"/>
    <property type="match status" value="1"/>
</dbReference>
<feature type="region of interest" description="Disordered" evidence="9">
    <location>
        <begin position="1160"/>
        <end position="1260"/>
    </location>
</feature>
<feature type="coiled-coil region" evidence="8">
    <location>
        <begin position="1024"/>
        <end position="1051"/>
    </location>
</feature>
<evidence type="ECO:0000256" key="5">
    <source>
        <dbReference type="ARBA" id="ARBA00023054"/>
    </source>
</evidence>
<comment type="similarity">
    <text evidence="1">Belongs to the TRAFAC class myosin-kinesin ATPase superfamily. Kinesin family. KIN-14 subfamily.</text>
</comment>
<dbReference type="InterPro" id="IPR027417">
    <property type="entry name" value="P-loop_NTPase"/>
</dbReference>
<feature type="domain" description="Calponin-homology (CH)" evidence="10">
    <location>
        <begin position="72"/>
        <end position="179"/>
    </location>
</feature>
<dbReference type="PRINTS" id="PR00380">
    <property type="entry name" value="KINESINHEAVY"/>
</dbReference>
<gene>
    <name evidence="12" type="ORF">FEM48_Zijuj05G0105100</name>
</gene>
<reference evidence="12" key="1">
    <citation type="journal article" date="2021" name="Front. Plant Sci.">
        <title>Chromosome-Scale Genome Assembly for Chinese Sour Jujube and Insights Into Its Genome Evolution and Domestication Signature.</title>
        <authorList>
            <person name="Shen L.-Y."/>
            <person name="Luo H."/>
            <person name="Wang X.-L."/>
            <person name="Wang X.-M."/>
            <person name="Qiu X.-J."/>
            <person name="Liu H."/>
            <person name="Zhou S.-S."/>
            <person name="Jia K.-H."/>
            <person name="Nie S."/>
            <person name="Bao Y.-T."/>
            <person name="Zhang R.-G."/>
            <person name="Yun Q.-Z."/>
            <person name="Chai Y.-H."/>
            <person name="Lu J.-Y."/>
            <person name="Li Y."/>
            <person name="Zhao S.-W."/>
            <person name="Mao J.-F."/>
            <person name="Jia S.-G."/>
            <person name="Mao Y.-M."/>
        </authorList>
    </citation>
    <scope>NUCLEOTIDE SEQUENCE</scope>
    <source>
        <strain evidence="12">AT0</strain>
        <tissue evidence="12">Leaf</tissue>
    </source>
</reference>
<dbReference type="GO" id="GO:0005874">
    <property type="term" value="C:microtubule"/>
    <property type="evidence" value="ECO:0007669"/>
    <property type="project" value="UniProtKB-KW"/>
</dbReference>
<dbReference type="PROSITE" id="PS50067">
    <property type="entry name" value="KINESIN_MOTOR_2"/>
    <property type="match status" value="1"/>
</dbReference>
<dbReference type="PANTHER" id="PTHR47972">
    <property type="entry name" value="KINESIN-LIKE PROTEIN KLP-3"/>
    <property type="match status" value="1"/>
</dbReference>
<keyword evidence="2" id="KW-0493">Microtubule</keyword>
<keyword evidence="5 8" id="KW-0175">Coiled coil</keyword>
<evidence type="ECO:0008006" key="14">
    <source>
        <dbReference type="Google" id="ProtNLM"/>
    </source>
</evidence>
<dbReference type="GO" id="GO:0003777">
    <property type="term" value="F:microtubule motor activity"/>
    <property type="evidence" value="ECO:0007669"/>
    <property type="project" value="InterPro"/>
</dbReference>
<keyword evidence="6 7" id="KW-0505">Motor protein</keyword>
<feature type="domain" description="Kinesin motor" evidence="11">
    <location>
        <begin position="679"/>
        <end position="1010"/>
    </location>
</feature>
<dbReference type="PROSITE" id="PS50021">
    <property type="entry name" value="CH"/>
    <property type="match status" value="1"/>
</dbReference>
<keyword evidence="4 7" id="KW-0067">ATP-binding</keyword>
<dbReference type="Proteomes" id="UP000813462">
    <property type="component" value="Unassembled WGS sequence"/>
</dbReference>
<dbReference type="Gene3D" id="1.20.5.170">
    <property type="match status" value="1"/>
</dbReference>
<feature type="region of interest" description="Disordered" evidence="9">
    <location>
        <begin position="1"/>
        <end position="31"/>
    </location>
</feature>
<keyword evidence="3 7" id="KW-0547">Nucleotide-binding</keyword>
<dbReference type="EMBL" id="JAEACU010000005">
    <property type="protein sequence ID" value="KAH7528749.1"/>
    <property type="molecule type" value="Genomic_DNA"/>
</dbReference>
<feature type="compositionally biased region" description="Basic and acidic residues" evidence="9">
    <location>
        <begin position="194"/>
        <end position="205"/>
    </location>
</feature>
<dbReference type="SMART" id="SM00033">
    <property type="entry name" value="CH"/>
    <property type="match status" value="1"/>
</dbReference>
<feature type="region of interest" description="Disordered" evidence="9">
    <location>
        <begin position="1059"/>
        <end position="1136"/>
    </location>
</feature>
<dbReference type="AlphaFoldDB" id="A0A978VEG0"/>
<evidence type="ECO:0000256" key="3">
    <source>
        <dbReference type="ARBA" id="ARBA00022741"/>
    </source>
</evidence>
<dbReference type="PANTHER" id="PTHR47972:SF14">
    <property type="entry name" value="KINESIN-LIKE PROTEIN KIN-14J"/>
    <property type="match status" value="1"/>
</dbReference>
<dbReference type="FunFam" id="3.40.850.10:FF:000044">
    <property type="entry name" value="p-loop containing nucleoside triphosphate hydrolases superfamily protein"/>
    <property type="match status" value="1"/>
</dbReference>
<dbReference type="Gene3D" id="3.40.850.10">
    <property type="entry name" value="Kinesin motor domain"/>
    <property type="match status" value="1"/>
</dbReference>
<name>A0A978VEG0_ZIZJJ</name>
<evidence type="ECO:0000256" key="2">
    <source>
        <dbReference type="ARBA" id="ARBA00022701"/>
    </source>
</evidence>
<feature type="region of interest" description="Disordered" evidence="9">
    <location>
        <begin position="192"/>
        <end position="215"/>
    </location>
</feature>
<dbReference type="SUPFAM" id="SSF52540">
    <property type="entry name" value="P-loop containing nucleoside triphosphate hydrolases"/>
    <property type="match status" value="1"/>
</dbReference>
<organism evidence="12 13">
    <name type="scientific">Ziziphus jujuba var. spinosa</name>
    <dbReference type="NCBI Taxonomy" id="714518"/>
    <lineage>
        <taxon>Eukaryota</taxon>
        <taxon>Viridiplantae</taxon>
        <taxon>Streptophyta</taxon>
        <taxon>Embryophyta</taxon>
        <taxon>Tracheophyta</taxon>
        <taxon>Spermatophyta</taxon>
        <taxon>Magnoliopsida</taxon>
        <taxon>eudicotyledons</taxon>
        <taxon>Gunneridae</taxon>
        <taxon>Pentapetalae</taxon>
        <taxon>rosids</taxon>
        <taxon>fabids</taxon>
        <taxon>Rosales</taxon>
        <taxon>Rhamnaceae</taxon>
        <taxon>Paliureae</taxon>
        <taxon>Ziziphus</taxon>
    </lineage>
</organism>
<dbReference type="InterPro" id="IPR036961">
    <property type="entry name" value="Kinesin_motor_dom_sf"/>
</dbReference>
<dbReference type="GO" id="GO:0007018">
    <property type="term" value="P:microtubule-based movement"/>
    <property type="evidence" value="ECO:0007669"/>
    <property type="project" value="InterPro"/>
</dbReference>
<evidence type="ECO:0000313" key="12">
    <source>
        <dbReference type="EMBL" id="KAH7528749.1"/>
    </source>
</evidence>
<evidence type="ECO:0000256" key="6">
    <source>
        <dbReference type="ARBA" id="ARBA00023175"/>
    </source>
</evidence>
<feature type="compositionally biased region" description="Basic and acidic residues" evidence="9">
    <location>
        <begin position="1199"/>
        <end position="1208"/>
    </location>
</feature>